<protein>
    <submittedName>
        <fullName evidence="3">Serine/threonine-protein phosphatase 6 regulatory subunit 3-like isoform X1</fullName>
    </submittedName>
</protein>
<proteinExistence type="inferred from homology"/>
<dbReference type="Proteomes" id="UP001140949">
    <property type="component" value="Unassembled WGS sequence"/>
</dbReference>
<feature type="compositionally biased region" description="Polar residues" evidence="2">
    <location>
        <begin position="733"/>
        <end position="745"/>
    </location>
</feature>
<dbReference type="GO" id="GO:0019888">
    <property type="term" value="F:protein phosphatase regulator activity"/>
    <property type="evidence" value="ECO:0007669"/>
    <property type="project" value="TreeGrafter"/>
</dbReference>
<sequence>MFWRMTGFSAASPVETIMDKENFTLEELLDEDEIIQECKASNNRLISYLRERAQLEQLLQYILDEAPEDAEKKRIFKFPFIACEIFTCEVDAILKTLVEDEELMNLLFSFLRPDRPHNASSAGYFSKVVMCLYSRKTMHLMSYIQGHQDIFHQLVDLIGITSVMEVLIRLIGADENMSSNYADTAEWLKDTELLEMIVDRFGSSDSPEVHANAAETLCAIIRCAPPGFAAKICSQSFVGRLFCHATEGSRPKSVLVNSLSVCISLLDPKRSISASFNLYRSRLSHGSLVAANAETVNGMLENLGDLLKLLDVSTTEHTLPTTYGDLKPPLGKHRLKIVEFISVLLTIGSEAAEKELVQQGVIKNVLDLFFEYPFNNFLHHYVESIMVSCLESKSTLLVEHVLQDCDILSKIMVAEKQPLLLTDCSKPTTAAEGRAPPRIGNLGHVIRIANKLVELGNKNSLIHTHLQKNNEWADWHANVLLKRNAIENVYQWTCGRPNALQDRFRDSDDEDLQNRDYDVATLANNLIQVFQYGNYNNVDMQEAGSLEPDDEDAYFDDESTEVVISSLRLGMGDDQDSTSLFTNSNWFANEEDRTSDDHSADSSSSPSTSTGHINEVIVGEEEDLTNSALCSQVSDVNTNPEEARRTQGLVNDSVEESQELGQARCSRNNGEDPPECVEWRETSDSSEVPLLGPPAAFPYGEPEAGKAEGNLEGTSVGEEDEGGSPGPRIIDPNVSSESENRNQCTDPPIKPEPSNRDDNAEISDNIDGNTIIEEAKQQK</sequence>
<evidence type="ECO:0000313" key="4">
    <source>
        <dbReference type="Proteomes" id="UP001140949"/>
    </source>
</evidence>
<organism evidence="3 4">
    <name type="scientific">Iris pallida</name>
    <name type="common">Sweet iris</name>
    <dbReference type="NCBI Taxonomy" id="29817"/>
    <lineage>
        <taxon>Eukaryota</taxon>
        <taxon>Viridiplantae</taxon>
        <taxon>Streptophyta</taxon>
        <taxon>Embryophyta</taxon>
        <taxon>Tracheophyta</taxon>
        <taxon>Spermatophyta</taxon>
        <taxon>Magnoliopsida</taxon>
        <taxon>Liliopsida</taxon>
        <taxon>Asparagales</taxon>
        <taxon>Iridaceae</taxon>
        <taxon>Iridoideae</taxon>
        <taxon>Irideae</taxon>
        <taxon>Iris</taxon>
    </lineage>
</organism>
<dbReference type="EMBL" id="JANAVB010006596">
    <property type="protein sequence ID" value="KAJ6844785.1"/>
    <property type="molecule type" value="Genomic_DNA"/>
</dbReference>
<feature type="region of interest" description="Disordered" evidence="2">
    <location>
        <begin position="591"/>
        <end position="612"/>
    </location>
</feature>
<comment type="similarity">
    <text evidence="1">Belongs to the SAPS family.</text>
</comment>
<dbReference type="PANTHER" id="PTHR12634:SF37">
    <property type="entry name" value="SIT4 PHOSPHATASE-ASSOCIATED FAMILY PROTEIN"/>
    <property type="match status" value="1"/>
</dbReference>
<dbReference type="GO" id="GO:0019903">
    <property type="term" value="F:protein phosphatase binding"/>
    <property type="evidence" value="ECO:0007669"/>
    <property type="project" value="InterPro"/>
</dbReference>
<dbReference type="InterPro" id="IPR011989">
    <property type="entry name" value="ARM-like"/>
</dbReference>
<comment type="caution">
    <text evidence="3">The sequence shown here is derived from an EMBL/GenBank/DDBJ whole genome shotgun (WGS) entry which is preliminary data.</text>
</comment>
<evidence type="ECO:0000313" key="3">
    <source>
        <dbReference type="EMBL" id="KAJ6844785.1"/>
    </source>
</evidence>
<dbReference type="Pfam" id="PF04499">
    <property type="entry name" value="SAPS"/>
    <property type="match status" value="1"/>
</dbReference>
<evidence type="ECO:0000256" key="2">
    <source>
        <dbReference type="SAM" id="MobiDB-lite"/>
    </source>
</evidence>
<feature type="region of interest" description="Disordered" evidence="2">
    <location>
        <begin position="634"/>
        <end position="779"/>
    </location>
</feature>
<feature type="compositionally biased region" description="Low complexity" evidence="2">
    <location>
        <begin position="601"/>
        <end position="610"/>
    </location>
</feature>
<reference evidence="3" key="2">
    <citation type="submission" date="2023-04" db="EMBL/GenBank/DDBJ databases">
        <authorList>
            <person name="Bruccoleri R.E."/>
            <person name="Oakeley E.J."/>
            <person name="Faust A.-M."/>
            <person name="Dessus-Babus S."/>
            <person name="Altorfer M."/>
            <person name="Burckhardt D."/>
            <person name="Oertli M."/>
            <person name="Naumann U."/>
            <person name="Petersen F."/>
            <person name="Wong J."/>
        </authorList>
    </citation>
    <scope>NUCLEOTIDE SEQUENCE</scope>
    <source>
        <strain evidence="3">GSM-AAB239-AS_SAM_17_03QT</strain>
        <tissue evidence="3">Leaf</tissue>
    </source>
</reference>
<reference evidence="3" key="1">
    <citation type="journal article" date="2023" name="GigaByte">
        <title>Genome assembly of the bearded iris, Iris pallida Lam.</title>
        <authorList>
            <person name="Bruccoleri R.E."/>
            <person name="Oakeley E.J."/>
            <person name="Faust A.M.E."/>
            <person name="Altorfer M."/>
            <person name="Dessus-Babus S."/>
            <person name="Burckhardt D."/>
            <person name="Oertli M."/>
            <person name="Naumann U."/>
            <person name="Petersen F."/>
            <person name="Wong J."/>
        </authorList>
    </citation>
    <scope>NUCLEOTIDE SEQUENCE</scope>
    <source>
        <strain evidence="3">GSM-AAB239-AS_SAM_17_03QT</strain>
    </source>
</reference>
<name>A0AAX6HX23_IRIPA</name>
<keyword evidence="4" id="KW-1185">Reference proteome</keyword>
<dbReference type="PANTHER" id="PTHR12634">
    <property type="entry name" value="SIT4 YEAST -ASSOCIATING PROTEIN-RELATED"/>
    <property type="match status" value="1"/>
</dbReference>
<accession>A0AAX6HX23</accession>
<feature type="compositionally biased region" description="Basic and acidic residues" evidence="2">
    <location>
        <begin position="591"/>
        <end position="600"/>
    </location>
</feature>
<gene>
    <name evidence="3" type="ORF">M6B38_293875</name>
</gene>
<dbReference type="InterPro" id="IPR007587">
    <property type="entry name" value="SAPS"/>
</dbReference>
<dbReference type="InterPro" id="IPR016024">
    <property type="entry name" value="ARM-type_fold"/>
</dbReference>
<dbReference type="SUPFAM" id="SSF48371">
    <property type="entry name" value="ARM repeat"/>
    <property type="match status" value="1"/>
</dbReference>
<dbReference type="AlphaFoldDB" id="A0AAX6HX23"/>
<evidence type="ECO:0000256" key="1">
    <source>
        <dbReference type="ARBA" id="ARBA00006180"/>
    </source>
</evidence>
<dbReference type="Gene3D" id="1.25.10.10">
    <property type="entry name" value="Leucine-rich Repeat Variant"/>
    <property type="match status" value="1"/>
</dbReference>